<comment type="caution">
    <text evidence="1">The sequence shown here is derived from an EMBL/GenBank/DDBJ whole genome shotgun (WGS) entry which is preliminary data.</text>
</comment>
<dbReference type="SMR" id="A0A2J8JL52"/>
<organism evidence="1 2">
    <name type="scientific">Pan troglodytes</name>
    <name type="common">Chimpanzee</name>
    <dbReference type="NCBI Taxonomy" id="9598"/>
    <lineage>
        <taxon>Eukaryota</taxon>
        <taxon>Metazoa</taxon>
        <taxon>Chordata</taxon>
        <taxon>Craniata</taxon>
        <taxon>Vertebrata</taxon>
        <taxon>Euteleostomi</taxon>
        <taxon>Mammalia</taxon>
        <taxon>Eutheria</taxon>
        <taxon>Euarchontoglires</taxon>
        <taxon>Primates</taxon>
        <taxon>Haplorrhini</taxon>
        <taxon>Catarrhini</taxon>
        <taxon>Hominidae</taxon>
        <taxon>Pan</taxon>
    </lineage>
</organism>
<protein>
    <submittedName>
        <fullName evidence="1">ERCC4 isoform 8</fullName>
    </submittedName>
</protein>
<evidence type="ECO:0000313" key="1">
    <source>
        <dbReference type="EMBL" id="PNI23484.1"/>
    </source>
</evidence>
<name>A0A2J8JL52_PANTR</name>
<sequence length="35" mass="4196">RVYFLIYGGSTEEQRYLTALRKEKEAFEKLIRSTV</sequence>
<feature type="non-terminal residue" evidence="1">
    <location>
        <position position="1"/>
    </location>
</feature>
<accession>A0A2J8JL52</accession>
<proteinExistence type="predicted"/>
<reference evidence="1 2" key="1">
    <citation type="submission" date="2017-12" db="EMBL/GenBank/DDBJ databases">
        <title>High-resolution comparative analysis of great ape genomes.</title>
        <authorList>
            <person name="Pollen A."/>
            <person name="Hastie A."/>
            <person name="Hormozdiari F."/>
            <person name="Dougherty M."/>
            <person name="Liu R."/>
            <person name="Chaisson M."/>
            <person name="Hoppe E."/>
            <person name="Hill C."/>
            <person name="Pang A."/>
            <person name="Hillier L."/>
            <person name="Baker C."/>
            <person name="Armstrong J."/>
            <person name="Shendure J."/>
            <person name="Paten B."/>
            <person name="Wilson R."/>
            <person name="Chao H."/>
            <person name="Schneider V."/>
            <person name="Ventura M."/>
            <person name="Kronenberg Z."/>
            <person name="Murali S."/>
            <person name="Gordon D."/>
            <person name="Cantsilieris S."/>
            <person name="Munson K."/>
            <person name="Nelson B."/>
            <person name="Raja A."/>
            <person name="Underwood J."/>
            <person name="Diekhans M."/>
            <person name="Fiddes I."/>
            <person name="Haussler D."/>
            <person name="Eichler E."/>
        </authorList>
    </citation>
    <scope>NUCLEOTIDE SEQUENCE [LARGE SCALE GENOMIC DNA]</scope>
    <source>
        <strain evidence="1">Yerkes chimp pedigree #C0471</strain>
    </source>
</reference>
<evidence type="ECO:0000313" key="2">
    <source>
        <dbReference type="Proteomes" id="UP000236370"/>
    </source>
</evidence>
<dbReference type="EMBL" id="NBAG03000447">
    <property type="protein sequence ID" value="PNI23484.1"/>
    <property type="molecule type" value="Genomic_DNA"/>
</dbReference>
<gene>
    <name evidence="1" type="ORF">CK820_G0046672</name>
</gene>
<dbReference type="AlphaFoldDB" id="A0A2J8JL52"/>
<dbReference type="Proteomes" id="UP000236370">
    <property type="component" value="Unassembled WGS sequence"/>
</dbReference>